<evidence type="ECO:0000256" key="3">
    <source>
        <dbReference type="ARBA" id="ARBA00022884"/>
    </source>
</evidence>
<dbReference type="Pfam" id="PF00466">
    <property type="entry name" value="Ribosomal_L10"/>
    <property type="match status" value="1"/>
</dbReference>
<dbReference type="EMBL" id="JBHTAH010000001">
    <property type="protein sequence ID" value="MFC7068477.1"/>
    <property type="molecule type" value="Genomic_DNA"/>
</dbReference>
<dbReference type="NCBIfam" id="NF003097">
    <property type="entry name" value="PRK04019.1-4"/>
    <property type="match status" value="1"/>
</dbReference>
<dbReference type="SUPFAM" id="SSF160369">
    <property type="entry name" value="Ribosomal protein L10-like"/>
    <property type="match status" value="1"/>
</dbReference>
<name>A0ABD5W5C4_9EURY</name>
<evidence type="ECO:0000259" key="8">
    <source>
        <dbReference type="Pfam" id="PF17777"/>
    </source>
</evidence>
<evidence type="ECO:0000256" key="5">
    <source>
        <dbReference type="ARBA" id="ARBA00023274"/>
    </source>
</evidence>
<dbReference type="HAMAP" id="MF_00280">
    <property type="entry name" value="Ribosomal_uL10_arch"/>
    <property type="match status" value="1"/>
</dbReference>
<evidence type="ECO:0000256" key="1">
    <source>
        <dbReference type="ARBA" id="ARBA00008889"/>
    </source>
</evidence>
<evidence type="ECO:0000256" key="6">
    <source>
        <dbReference type="HAMAP-Rule" id="MF_00280"/>
    </source>
</evidence>
<evidence type="ECO:0000313" key="10">
    <source>
        <dbReference type="Proteomes" id="UP001596461"/>
    </source>
</evidence>
<dbReference type="InterPro" id="IPR022909">
    <property type="entry name" value="Ribosomal_uL10_arc"/>
</dbReference>
<evidence type="ECO:0000256" key="2">
    <source>
        <dbReference type="ARBA" id="ARBA00022730"/>
    </source>
</evidence>
<dbReference type="AlphaFoldDB" id="A0ABD5W5C4"/>
<dbReference type="Gene3D" id="3.90.105.20">
    <property type="match status" value="1"/>
</dbReference>
<dbReference type="InterPro" id="IPR050323">
    <property type="entry name" value="Ribosomal_protein_uL10"/>
</dbReference>
<comment type="similarity">
    <text evidence="1 6">Belongs to the universal ribosomal protein uL10 family.</text>
</comment>
<sequence>MSSSAEERKTETIPEWKREEVAELVEFVESYDAVGVVDLTGIPSRQLQDMRRDLYGKAALRMSRNTLIQRALDEVDAGAEDLDEFVSGHVGLIGTDDNPFGLYKQLEASKTSAPIAAGEVAPNDIVIPEGDTGVDPGPFVGELQQVGADARIQEGSIQVLSDSHVLDAGEVVSNELAGVLGELGIEPKEVGLDLRAVFADGVLFEPDELAIDVDEYRADVQSAAAAARNLSVNAAYPTARTAGTLLAKAAGDAKAVGLFAAIEDEELMPDLVARADAQLRSLAAAIDDDEALPEELRGVEAPAPEPAADEEDTEDAQSDDEDTEADADDTDDSDDDDGDGAEGLGAMFG</sequence>
<dbReference type="GO" id="GO:0070180">
    <property type="term" value="F:large ribosomal subunit rRNA binding"/>
    <property type="evidence" value="ECO:0007669"/>
    <property type="project" value="UniProtKB-UniRule"/>
</dbReference>
<comment type="function">
    <text evidence="6">Forms part of the ribosomal stalk, playing a central role in the interaction of the ribosome with GTP-bound translation factors.</text>
</comment>
<reference evidence="9 10" key="1">
    <citation type="journal article" date="2019" name="Int. J. Syst. Evol. Microbiol.">
        <title>The Global Catalogue of Microorganisms (GCM) 10K type strain sequencing project: providing services to taxonomists for standard genome sequencing and annotation.</title>
        <authorList>
            <consortium name="The Broad Institute Genomics Platform"/>
            <consortium name="The Broad Institute Genome Sequencing Center for Infectious Disease"/>
            <person name="Wu L."/>
            <person name="Ma J."/>
        </authorList>
    </citation>
    <scope>NUCLEOTIDE SEQUENCE [LARGE SCALE GENOMIC DNA]</scope>
    <source>
        <strain evidence="9 10">DT31</strain>
    </source>
</reference>
<dbReference type="Pfam" id="PF17777">
    <property type="entry name" value="RL10P_insert"/>
    <property type="match status" value="1"/>
</dbReference>
<dbReference type="InterPro" id="IPR043141">
    <property type="entry name" value="Ribosomal_uL10-like_sf"/>
</dbReference>
<keyword evidence="2 6" id="KW-0699">rRNA-binding</keyword>
<dbReference type="GO" id="GO:0006412">
    <property type="term" value="P:translation"/>
    <property type="evidence" value="ECO:0007669"/>
    <property type="project" value="UniProtKB-UniRule"/>
</dbReference>
<dbReference type="InterPro" id="IPR043164">
    <property type="entry name" value="Ribosomal_uL10-like_insert_sf"/>
</dbReference>
<dbReference type="RefSeq" id="WP_284031409.1">
    <property type="nucleotide sequence ID" value="NZ_CP126154.1"/>
</dbReference>
<proteinExistence type="inferred from homology"/>
<dbReference type="Proteomes" id="UP001596461">
    <property type="component" value="Unassembled WGS sequence"/>
</dbReference>
<dbReference type="GeneID" id="81126304"/>
<gene>
    <name evidence="6" type="primary">rpl10</name>
    <name evidence="6" type="synonym">rplP0</name>
    <name evidence="9" type="ORF">ACFQL9_02395</name>
</gene>
<dbReference type="PANTHER" id="PTHR45699:SF3">
    <property type="entry name" value="LARGE RIBOSOMAL SUBUNIT PROTEIN UL10"/>
    <property type="match status" value="1"/>
</dbReference>
<dbReference type="Gene3D" id="6.10.140.760">
    <property type="match status" value="1"/>
</dbReference>
<evidence type="ECO:0000256" key="4">
    <source>
        <dbReference type="ARBA" id="ARBA00022980"/>
    </source>
</evidence>
<dbReference type="NCBIfam" id="NF003098">
    <property type="entry name" value="PRK04019.1-5"/>
    <property type="match status" value="1"/>
</dbReference>
<keyword evidence="10" id="KW-1185">Reference proteome</keyword>
<dbReference type="GO" id="GO:0005840">
    <property type="term" value="C:ribosome"/>
    <property type="evidence" value="ECO:0007669"/>
    <property type="project" value="UniProtKB-KW"/>
</dbReference>
<evidence type="ECO:0000313" key="9">
    <source>
        <dbReference type="EMBL" id="MFC7068477.1"/>
    </source>
</evidence>
<feature type="compositionally biased region" description="Acidic residues" evidence="7">
    <location>
        <begin position="307"/>
        <end position="340"/>
    </location>
</feature>
<organism evidence="9 10">
    <name type="scientific">Halobaculum lipolyticum</name>
    <dbReference type="NCBI Taxonomy" id="3032001"/>
    <lineage>
        <taxon>Archaea</taxon>
        <taxon>Methanobacteriati</taxon>
        <taxon>Methanobacteriota</taxon>
        <taxon>Stenosarchaea group</taxon>
        <taxon>Halobacteria</taxon>
        <taxon>Halobacteriales</taxon>
        <taxon>Haloferacaceae</taxon>
        <taxon>Halobaculum</taxon>
    </lineage>
</organism>
<dbReference type="GO" id="GO:1990904">
    <property type="term" value="C:ribonucleoprotein complex"/>
    <property type="evidence" value="ECO:0007669"/>
    <property type="project" value="UniProtKB-KW"/>
</dbReference>
<protein>
    <recommendedName>
        <fullName evidence="6">Large ribosomal subunit protein uL10</fullName>
    </recommendedName>
    <alternativeName>
        <fullName evidence="6">Acidic ribosomal protein P0 homolog</fullName>
    </alternativeName>
</protein>
<keyword evidence="5 6" id="KW-0687">Ribonucleoprotein</keyword>
<dbReference type="Gene3D" id="3.30.70.1730">
    <property type="match status" value="1"/>
</dbReference>
<comment type="subunit">
    <text evidence="6">Part of the 50S ribosomal subunit. Forms part of the ribosomal stalk which helps the ribosome interact with GTP-bound translation factors. Forms a heptameric L10(L12)2(L12)2(L12)2 complex, where L10 forms an elongated spine to which the L12 dimers bind in a sequential fashion.</text>
</comment>
<dbReference type="CDD" id="cd05795">
    <property type="entry name" value="Ribosomal_P0_L10e"/>
    <property type="match status" value="1"/>
</dbReference>
<accession>A0ABD5W5C4</accession>
<feature type="region of interest" description="Disordered" evidence="7">
    <location>
        <begin position="290"/>
        <end position="349"/>
    </location>
</feature>
<dbReference type="PANTHER" id="PTHR45699">
    <property type="entry name" value="60S ACIDIC RIBOSOMAL PROTEIN P0"/>
    <property type="match status" value="1"/>
</dbReference>
<dbReference type="InterPro" id="IPR001790">
    <property type="entry name" value="Ribosomal_uL10"/>
</dbReference>
<keyword evidence="3 6" id="KW-0694">RNA-binding</keyword>
<feature type="domain" description="Large ribosomal subunit protein uL10-like insertion" evidence="8">
    <location>
        <begin position="117"/>
        <end position="185"/>
    </location>
</feature>
<evidence type="ECO:0000256" key="7">
    <source>
        <dbReference type="SAM" id="MobiDB-lite"/>
    </source>
</evidence>
<dbReference type="InterPro" id="IPR040637">
    <property type="entry name" value="Ribosomal_uL10-like_insert"/>
</dbReference>
<comment type="caution">
    <text evidence="9">The sequence shown here is derived from an EMBL/GenBank/DDBJ whole genome shotgun (WGS) entry which is preliminary data.</text>
</comment>
<keyword evidence="4 6" id="KW-0689">Ribosomal protein</keyword>